<dbReference type="CDD" id="cd01647">
    <property type="entry name" value="RT_LTR"/>
    <property type="match status" value="1"/>
</dbReference>
<dbReference type="InterPro" id="IPR053134">
    <property type="entry name" value="RNA-dir_DNA_polymerase"/>
</dbReference>
<dbReference type="EMBL" id="KN822134">
    <property type="protein sequence ID" value="KIM55481.1"/>
    <property type="molecule type" value="Genomic_DNA"/>
</dbReference>
<sequence>EYWDYLDAFSKTKSECMPLRKPWDHGIDLKEDFPPKKGQLIPLLVDKQKEDYHYLNEWTIKNNYLLPLILQLVDKLKGCKLFTKMDLWWGYNNVGICEGDEWKAVFTTHKGSYEWQVMPFSHTNAPAAFQQFVNLVFADMLNVCVVVYLDDILIYSDNMEDHVKHVQEVLRRLHQHKLFAKPKKCEFHSDSVEYLAYFLSPNSLTMLQDKVTTICDWPEPCKVKDIQSFLGFANFY</sequence>
<evidence type="ECO:0000313" key="2">
    <source>
        <dbReference type="EMBL" id="KIM55481.1"/>
    </source>
</evidence>
<keyword evidence="3" id="KW-1185">Reference proteome</keyword>
<dbReference type="InterPro" id="IPR043128">
    <property type="entry name" value="Rev_trsase/Diguanyl_cyclase"/>
</dbReference>
<dbReference type="InParanoid" id="A0A0C3DHC5"/>
<feature type="non-terminal residue" evidence="2">
    <location>
        <position position="236"/>
    </location>
</feature>
<name>A0A0C3DHC5_9AGAM</name>
<dbReference type="SUPFAM" id="SSF56672">
    <property type="entry name" value="DNA/RNA polymerases"/>
    <property type="match status" value="1"/>
</dbReference>
<evidence type="ECO:0000259" key="1">
    <source>
        <dbReference type="Pfam" id="PF00078"/>
    </source>
</evidence>
<organism evidence="2 3">
    <name type="scientific">Scleroderma citrinum Foug A</name>
    <dbReference type="NCBI Taxonomy" id="1036808"/>
    <lineage>
        <taxon>Eukaryota</taxon>
        <taxon>Fungi</taxon>
        <taxon>Dikarya</taxon>
        <taxon>Basidiomycota</taxon>
        <taxon>Agaricomycotina</taxon>
        <taxon>Agaricomycetes</taxon>
        <taxon>Agaricomycetidae</taxon>
        <taxon>Boletales</taxon>
        <taxon>Sclerodermatineae</taxon>
        <taxon>Sclerodermataceae</taxon>
        <taxon>Scleroderma</taxon>
    </lineage>
</organism>
<accession>A0A0C3DHC5</accession>
<dbReference type="HOGENOM" id="CLU_000384_42_2_1"/>
<gene>
    <name evidence="2" type="ORF">SCLCIDRAFT_59390</name>
</gene>
<reference evidence="2 3" key="1">
    <citation type="submission" date="2014-04" db="EMBL/GenBank/DDBJ databases">
        <authorList>
            <consortium name="DOE Joint Genome Institute"/>
            <person name="Kuo A."/>
            <person name="Kohler A."/>
            <person name="Nagy L.G."/>
            <person name="Floudas D."/>
            <person name="Copeland A."/>
            <person name="Barry K.W."/>
            <person name="Cichocki N."/>
            <person name="Veneault-Fourrey C."/>
            <person name="LaButti K."/>
            <person name="Lindquist E.A."/>
            <person name="Lipzen A."/>
            <person name="Lundell T."/>
            <person name="Morin E."/>
            <person name="Murat C."/>
            <person name="Sun H."/>
            <person name="Tunlid A."/>
            <person name="Henrissat B."/>
            <person name="Grigoriev I.V."/>
            <person name="Hibbett D.S."/>
            <person name="Martin F."/>
            <person name="Nordberg H.P."/>
            <person name="Cantor M.N."/>
            <person name="Hua S.X."/>
        </authorList>
    </citation>
    <scope>NUCLEOTIDE SEQUENCE [LARGE SCALE GENOMIC DNA]</scope>
    <source>
        <strain evidence="2 3">Foug A</strain>
    </source>
</reference>
<dbReference type="STRING" id="1036808.A0A0C3DHC5"/>
<dbReference type="PANTHER" id="PTHR24559">
    <property type="entry name" value="TRANSPOSON TY3-I GAG-POL POLYPROTEIN"/>
    <property type="match status" value="1"/>
</dbReference>
<dbReference type="Gene3D" id="3.10.10.10">
    <property type="entry name" value="HIV Type 1 Reverse Transcriptase, subunit A, domain 1"/>
    <property type="match status" value="1"/>
</dbReference>
<dbReference type="Proteomes" id="UP000053989">
    <property type="component" value="Unassembled WGS sequence"/>
</dbReference>
<dbReference type="OrthoDB" id="2677031at2759"/>
<proteinExistence type="predicted"/>
<protein>
    <recommendedName>
        <fullName evidence="1">Reverse transcriptase domain-containing protein</fullName>
    </recommendedName>
</protein>
<evidence type="ECO:0000313" key="3">
    <source>
        <dbReference type="Proteomes" id="UP000053989"/>
    </source>
</evidence>
<dbReference type="Pfam" id="PF00078">
    <property type="entry name" value="RVT_1"/>
    <property type="match status" value="1"/>
</dbReference>
<dbReference type="InterPro" id="IPR043502">
    <property type="entry name" value="DNA/RNA_pol_sf"/>
</dbReference>
<feature type="domain" description="Reverse transcriptase" evidence="1">
    <location>
        <begin position="51"/>
        <end position="197"/>
    </location>
</feature>
<dbReference type="InterPro" id="IPR000477">
    <property type="entry name" value="RT_dom"/>
</dbReference>
<feature type="non-terminal residue" evidence="2">
    <location>
        <position position="1"/>
    </location>
</feature>
<dbReference type="AlphaFoldDB" id="A0A0C3DHC5"/>
<dbReference type="Gene3D" id="3.30.70.270">
    <property type="match status" value="2"/>
</dbReference>
<dbReference type="PANTHER" id="PTHR24559:SF440">
    <property type="entry name" value="RIBONUCLEASE H"/>
    <property type="match status" value="1"/>
</dbReference>
<reference evidence="3" key="2">
    <citation type="submission" date="2015-01" db="EMBL/GenBank/DDBJ databases">
        <title>Evolutionary Origins and Diversification of the Mycorrhizal Mutualists.</title>
        <authorList>
            <consortium name="DOE Joint Genome Institute"/>
            <consortium name="Mycorrhizal Genomics Consortium"/>
            <person name="Kohler A."/>
            <person name="Kuo A."/>
            <person name="Nagy L.G."/>
            <person name="Floudas D."/>
            <person name="Copeland A."/>
            <person name="Barry K.W."/>
            <person name="Cichocki N."/>
            <person name="Veneault-Fourrey C."/>
            <person name="LaButti K."/>
            <person name="Lindquist E.A."/>
            <person name="Lipzen A."/>
            <person name="Lundell T."/>
            <person name="Morin E."/>
            <person name="Murat C."/>
            <person name="Riley R."/>
            <person name="Ohm R."/>
            <person name="Sun H."/>
            <person name="Tunlid A."/>
            <person name="Henrissat B."/>
            <person name="Grigoriev I.V."/>
            <person name="Hibbett D.S."/>
            <person name="Martin F."/>
        </authorList>
    </citation>
    <scope>NUCLEOTIDE SEQUENCE [LARGE SCALE GENOMIC DNA]</scope>
    <source>
        <strain evidence="3">Foug A</strain>
    </source>
</reference>